<accession>A0A1L3GLR6</accession>
<keyword evidence="3" id="KW-1185">Reference proteome</keyword>
<name>A0A1L3GLR6_9BACT</name>
<protein>
    <submittedName>
        <fullName evidence="2">MBL fold metallo-hydrolase</fullName>
    </submittedName>
</protein>
<dbReference type="PANTHER" id="PTHR47619:SF1">
    <property type="entry name" value="EXODEOXYRIBONUCLEASE WALJ"/>
    <property type="match status" value="1"/>
</dbReference>
<dbReference type="SMART" id="SM00849">
    <property type="entry name" value="Lactamase_B"/>
    <property type="match status" value="1"/>
</dbReference>
<sequence>MRVCLLASGSKGNAILVESGGSRLLIDAGLSAREINRRLELVGVDGHSLDAVLVSHEHGDHCRGLGPMARRYKLPVFVHHKTRLALRNPGRLDDCREFDDGNTLVFQDVQIETVPLTHDAVAPVGYLVDTPAGKVGVLTDLGMTTRLVVERYRHCRVLILEFNHDQQMLMEGPYPWHLKQRIRSNHGHLSNESAAGLLSDLVWDGLEGVFLAHLSDTNNCPQLAEVSARQVLSAQNSCNPQVMIGTQAQPSSCFVAE</sequence>
<dbReference type="STRING" id="1842532.A7E78_02585"/>
<dbReference type="OrthoDB" id="9803916at2"/>
<dbReference type="GO" id="GO:0016787">
    <property type="term" value="F:hydrolase activity"/>
    <property type="evidence" value="ECO:0007669"/>
    <property type="project" value="UniProtKB-KW"/>
</dbReference>
<dbReference type="Gene3D" id="3.60.15.10">
    <property type="entry name" value="Ribonuclease Z/Hydroxyacylglutathione hydrolase-like"/>
    <property type="match status" value="1"/>
</dbReference>
<feature type="domain" description="Metallo-beta-lactamase" evidence="1">
    <location>
        <begin position="11"/>
        <end position="186"/>
    </location>
</feature>
<dbReference type="KEGG" id="pef:A7E78_02585"/>
<dbReference type="InterPro" id="IPR001279">
    <property type="entry name" value="Metallo-B-lactamas"/>
</dbReference>
<dbReference type="SUPFAM" id="SSF56281">
    <property type="entry name" value="Metallo-hydrolase/oxidoreductase"/>
    <property type="match status" value="1"/>
</dbReference>
<gene>
    <name evidence="2" type="ORF">A7E78_02585</name>
</gene>
<proteinExistence type="predicted"/>
<organism evidence="2 3">
    <name type="scientific">Syntrophotalea acetylenivorans</name>
    <dbReference type="NCBI Taxonomy" id="1842532"/>
    <lineage>
        <taxon>Bacteria</taxon>
        <taxon>Pseudomonadati</taxon>
        <taxon>Thermodesulfobacteriota</taxon>
        <taxon>Desulfuromonadia</taxon>
        <taxon>Desulfuromonadales</taxon>
        <taxon>Syntrophotaleaceae</taxon>
        <taxon>Syntrophotalea</taxon>
    </lineage>
</organism>
<dbReference type="EMBL" id="CP015519">
    <property type="protein sequence ID" value="APG26831.1"/>
    <property type="molecule type" value="Genomic_DNA"/>
</dbReference>
<dbReference type="PANTHER" id="PTHR47619">
    <property type="entry name" value="METALLO-HYDROLASE YYCJ-RELATED"/>
    <property type="match status" value="1"/>
</dbReference>
<dbReference type="InterPro" id="IPR052533">
    <property type="entry name" value="WalJ/YycJ-like"/>
</dbReference>
<evidence type="ECO:0000313" key="3">
    <source>
        <dbReference type="Proteomes" id="UP000182517"/>
    </source>
</evidence>
<keyword evidence="2" id="KW-0378">Hydrolase</keyword>
<dbReference type="Proteomes" id="UP000182517">
    <property type="component" value="Chromosome"/>
</dbReference>
<dbReference type="InterPro" id="IPR036866">
    <property type="entry name" value="RibonucZ/Hydroxyglut_hydro"/>
</dbReference>
<dbReference type="Pfam" id="PF12706">
    <property type="entry name" value="Lactamase_B_2"/>
    <property type="match status" value="1"/>
</dbReference>
<dbReference type="AlphaFoldDB" id="A0A1L3GLR6"/>
<evidence type="ECO:0000313" key="2">
    <source>
        <dbReference type="EMBL" id="APG26831.1"/>
    </source>
</evidence>
<evidence type="ECO:0000259" key="1">
    <source>
        <dbReference type="SMART" id="SM00849"/>
    </source>
</evidence>
<reference evidence="2 3" key="1">
    <citation type="journal article" date="2017" name="Genome Announc.">
        <title>Complete Genome Sequences of Two Acetylene-Fermenting Pelobacter acetylenicus Strains.</title>
        <authorList>
            <person name="Sutton J.M."/>
            <person name="Baesman S.M."/>
            <person name="Fierst J.L."/>
            <person name="Poret-Peterson A.T."/>
            <person name="Oremland R.S."/>
            <person name="Dunlap D.S."/>
            <person name="Akob D.M."/>
        </authorList>
    </citation>
    <scope>NUCLEOTIDE SEQUENCE [LARGE SCALE GENOMIC DNA]</scope>
    <source>
        <strain evidence="2 3">SFB93</strain>
    </source>
</reference>